<reference evidence="3 4" key="1">
    <citation type="submission" date="2023-08" db="EMBL/GenBank/DDBJ databases">
        <title>A Necator americanus chromosomal reference genome.</title>
        <authorList>
            <person name="Ilik V."/>
            <person name="Petrzelkova K.J."/>
            <person name="Pardy F."/>
            <person name="Fuh T."/>
            <person name="Niatou-Singa F.S."/>
            <person name="Gouil Q."/>
            <person name="Baker L."/>
            <person name="Ritchie M.E."/>
            <person name="Jex A.R."/>
            <person name="Gazzola D."/>
            <person name="Li H."/>
            <person name="Toshio Fujiwara R."/>
            <person name="Zhan B."/>
            <person name="Aroian R.V."/>
            <person name="Pafco B."/>
            <person name="Schwarz E.M."/>
        </authorList>
    </citation>
    <scope>NUCLEOTIDE SEQUENCE [LARGE SCALE GENOMIC DNA]</scope>
    <source>
        <strain evidence="3 4">Aroian</strain>
        <tissue evidence="3">Whole animal</tissue>
    </source>
</reference>
<evidence type="ECO:0000256" key="1">
    <source>
        <dbReference type="SAM" id="MobiDB-lite"/>
    </source>
</evidence>
<proteinExistence type="predicted"/>
<comment type="caution">
    <text evidence="3">The sequence shown here is derived from an EMBL/GenBank/DDBJ whole genome shotgun (WGS) entry which is preliminary data.</text>
</comment>
<evidence type="ECO:0000313" key="4">
    <source>
        <dbReference type="Proteomes" id="UP001303046"/>
    </source>
</evidence>
<evidence type="ECO:0000313" key="3">
    <source>
        <dbReference type="EMBL" id="KAK6729692.1"/>
    </source>
</evidence>
<dbReference type="InterPro" id="IPR006671">
    <property type="entry name" value="Cyclin_N"/>
</dbReference>
<feature type="region of interest" description="Disordered" evidence="1">
    <location>
        <begin position="303"/>
        <end position="332"/>
    </location>
</feature>
<feature type="compositionally biased region" description="Basic and acidic residues" evidence="1">
    <location>
        <begin position="308"/>
        <end position="317"/>
    </location>
</feature>
<dbReference type="SUPFAM" id="SSF47954">
    <property type="entry name" value="Cyclin-like"/>
    <property type="match status" value="1"/>
</dbReference>
<dbReference type="PANTHER" id="PTHR22896:SF0">
    <property type="entry name" value="CYCLIN N-TERMINAL DOMAIN-CONTAINING PROTEIN"/>
    <property type="match status" value="1"/>
</dbReference>
<dbReference type="InterPro" id="IPR012388">
    <property type="entry name" value="CABLES1/2"/>
</dbReference>
<sequence>MHQQLLNGTDEMLRTNDYHLLVAQNFLSNISLDGTHNDTNLQFFERKMDNQGSLASLRSGSCDSGCLDEGITPLIGAKTQTSGKIQSTNESPMCSMLSGFSASRNKPSRKFSIIGKFVRMVSSDEGLIVDKRSIAEEKKYELGSLTEGKTKTTSELFDQSLVDDRSVSPISVTQFAFLRRLRTSFAKADRSRSYLCASSGAPLIVISHFSFQPNVRDRSRIRRSRSSIGSTERIQQSAVAGSVEELRPFDFKDVEYVQFEQLVSKLRRSSVMSQSGVAWKSPCKEERRTSDAVTSQLLNNSSLAGHGYTRENSELHTENIGGDSDSYQLEGEDTRRSDYDPMMLDEIASASRTIIRVNGFIGVTKLFASPQASKASLNDTFAERFPSIHLTYSKLRSIKRDLWLLAKECDVDEYTLAHTFVYFERIVCRGLISKYNRKFIAGVAFLIAVKLNDYKKPVIVKVLERAEEHFRISRREMLSFELPVCSALQFDLFPPAHHVEPHLRKIMFGVF</sequence>
<keyword evidence="4" id="KW-1185">Reference proteome</keyword>
<dbReference type="Pfam" id="PF00134">
    <property type="entry name" value="Cyclin_N"/>
    <property type="match status" value="1"/>
</dbReference>
<protein>
    <recommendedName>
        <fullName evidence="2">Cyclin N-terminal domain-containing protein</fullName>
    </recommendedName>
</protein>
<dbReference type="PANTHER" id="PTHR22896">
    <property type="entry name" value="CDK5 AND ABL1 ENZYME SUBSTRATE 1"/>
    <property type="match status" value="1"/>
</dbReference>
<organism evidence="3 4">
    <name type="scientific">Necator americanus</name>
    <name type="common">Human hookworm</name>
    <dbReference type="NCBI Taxonomy" id="51031"/>
    <lineage>
        <taxon>Eukaryota</taxon>
        <taxon>Metazoa</taxon>
        <taxon>Ecdysozoa</taxon>
        <taxon>Nematoda</taxon>
        <taxon>Chromadorea</taxon>
        <taxon>Rhabditida</taxon>
        <taxon>Rhabditina</taxon>
        <taxon>Rhabditomorpha</taxon>
        <taxon>Strongyloidea</taxon>
        <taxon>Ancylostomatidae</taxon>
        <taxon>Bunostominae</taxon>
        <taxon>Necator</taxon>
    </lineage>
</organism>
<dbReference type="EMBL" id="JAVFWL010000001">
    <property type="protein sequence ID" value="KAK6729692.1"/>
    <property type="molecule type" value="Genomic_DNA"/>
</dbReference>
<dbReference type="InterPro" id="IPR036915">
    <property type="entry name" value="Cyclin-like_sf"/>
</dbReference>
<dbReference type="CDD" id="cd20556">
    <property type="entry name" value="CYCLIN_CABLES"/>
    <property type="match status" value="1"/>
</dbReference>
<gene>
    <name evidence="3" type="primary">Necator_chrI.g2755</name>
    <name evidence="3" type="ORF">RB195_006627</name>
</gene>
<name>A0ABR1BTI5_NECAM</name>
<accession>A0ABR1BTI5</accession>
<evidence type="ECO:0000259" key="2">
    <source>
        <dbReference type="Pfam" id="PF00134"/>
    </source>
</evidence>
<dbReference type="Proteomes" id="UP001303046">
    <property type="component" value="Unassembled WGS sequence"/>
</dbReference>
<feature type="domain" description="Cyclin N-terminal" evidence="2">
    <location>
        <begin position="402"/>
        <end position="492"/>
    </location>
</feature>
<dbReference type="Gene3D" id="1.10.472.10">
    <property type="entry name" value="Cyclin-like"/>
    <property type="match status" value="1"/>
</dbReference>